<dbReference type="AlphaFoldDB" id="A0A6C0UQK6"/>
<sequence length="284" mass="29427">MASKSKEIDEDRDNSNRKISRRGVLKGLGTALTVGAVGAGSAAAMTLDSVTVSDETMNAFTTDDESTYDYIVDASGSTGSYTTIQGVIDDIDSNSPSSAKKILVKSGTYSGVSVPTSFGDTSDPHIFHAENADVTMDDGGTPAIVVNGGGVVDFRGFTFANATSDLVVAQNQSSTQATLFFNYCDFSYAFDNDLTSAVSSPDYEPFGFDVTKCYWGTTTATEVGSLIDVVGASKSQVDPVLSDETSGSGDSTGGGYFDSNGDVVGLLALLGGGGYLWKKSKDGD</sequence>
<dbReference type="Gene3D" id="2.160.20.10">
    <property type="entry name" value="Single-stranded right-handed beta-helix, Pectin lyase-like"/>
    <property type="match status" value="1"/>
</dbReference>
<dbReference type="InterPro" id="IPR006311">
    <property type="entry name" value="TAT_signal"/>
</dbReference>
<proteinExistence type="predicted"/>
<gene>
    <name evidence="1" type="ORF">G3I44_13600</name>
</gene>
<dbReference type="InterPro" id="IPR012334">
    <property type="entry name" value="Pectin_lyas_fold"/>
</dbReference>
<dbReference type="RefSeq" id="WP_163487019.1">
    <property type="nucleotide sequence ID" value="NZ_CP048739.1"/>
</dbReference>
<dbReference type="EMBL" id="CP048739">
    <property type="protein sequence ID" value="QIB75228.1"/>
    <property type="molecule type" value="Genomic_DNA"/>
</dbReference>
<evidence type="ECO:0000313" key="1">
    <source>
        <dbReference type="EMBL" id="QIB75228.1"/>
    </source>
</evidence>
<name>A0A6C0UQK6_9EURY</name>
<dbReference type="SUPFAM" id="SSF51126">
    <property type="entry name" value="Pectin lyase-like"/>
    <property type="match status" value="1"/>
</dbReference>
<reference evidence="1 2" key="1">
    <citation type="submission" date="2020-02" db="EMBL/GenBank/DDBJ databases">
        <title>Whole genome sequence of Halogeometricum borinquense strain wsp4.</title>
        <authorList>
            <person name="Verma D.K."/>
            <person name="Gopal K."/>
            <person name="Prasad E.S."/>
        </authorList>
    </citation>
    <scope>NUCLEOTIDE SEQUENCE [LARGE SCALE GENOMIC DNA]</scope>
    <source>
        <strain evidence="2">wsp4</strain>
    </source>
</reference>
<accession>A0A6C0UQK6</accession>
<dbReference type="Proteomes" id="UP000465846">
    <property type="component" value="Chromosome"/>
</dbReference>
<protein>
    <submittedName>
        <fullName evidence="1">Uncharacterized protein</fullName>
    </submittedName>
</protein>
<organism evidence="1 2">
    <name type="scientific">Halogeometricum borinquense</name>
    <dbReference type="NCBI Taxonomy" id="60847"/>
    <lineage>
        <taxon>Archaea</taxon>
        <taxon>Methanobacteriati</taxon>
        <taxon>Methanobacteriota</taxon>
        <taxon>Stenosarchaea group</taxon>
        <taxon>Halobacteria</taxon>
        <taxon>Halobacteriales</taxon>
        <taxon>Haloferacaceae</taxon>
        <taxon>Halogeometricum</taxon>
    </lineage>
</organism>
<dbReference type="InterPro" id="IPR011050">
    <property type="entry name" value="Pectin_lyase_fold/virulence"/>
</dbReference>
<dbReference type="GeneID" id="44080455"/>
<evidence type="ECO:0000313" key="2">
    <source>
        <dbReference type="Proteomes" id="UP000465846"/>
    </source>
</evidence>
<dbReference type="PROSITE" id="PS51318">
    <property type="entry name" value="TAT"/>
    <property type="match status" value="1"/>
</dbReference>